<dbReference type="GO" id="GO:0016301">
    <property type="term" value="F:kinase activity"/>
    <property type="evidence" value="ECO:0007669"/>
    <property type="project" value="UniProtKB-KW"/>
</dbReference>
<dbReference type="AlphaFoldDB" id="A0A431VFD3"/>
<dbReference type="Pfam" id="PF00370">
    <property type="entry name" value="FGGY_N"/>
    <property type="match status" value="1"/>
</dbReference>
<keyword evidence="4" id="KW-0808">Transferase</keyword>
<name>A0A431VFD3_9PROT</name>
<sequence>MFPHPSPRFIAVVDIGKTNAKLVVHDLAERTDRVVASQPNRVLTDGPYPHADADGLWAFLLDGLARAAAQGRVDALSITTHGAAAALVDGDVDGDGLVLPILDYESPLPDDTTPDYDRLRPAFADSGSPPLPGGLNLGRQVFWLQRRFPDAFAKARHILTYPQYWAWRLSGVAASEATSLGCHTDLWEPAKGGLSALVDRAGWRGLFPPLRSAFDALGPLRPEIAARVGLGPIPVHCGIHDSNASLLPHILARPAPLSVVSTGTWIIALAVGGSLAGLDPARDALANVDALGRPVPSARFMGGRVYDRLTNRDPTAPSDADLDRVLTDAITVHTPDGAPDRWSHDPASLTPGERAAAASLRCALTTAAMLDTLRADGPTIVEGPFARNRLFLRALAARTGRPVAASPSATGTSAGAARLALPPTAPAAAPPDHRMEPPDPALAARLTGYASDCS</sequence>
<dbReference type="OrthoDB" id="9786272at2"/>
<feature type="region of interest" description="Disordered" evidence="1">
    <location>
        <begin position="401"/>
        <end position="440"/>
    </location>
</feature>
<keyword evidence="4" id="KW-0418">Kinase</keyword>
<dbReference type="EMBL" id="RXMA01000013">
    <property type="protein sequence ID" value="RTR18867.1"/>
    <property type="molecule type" value="Genomic_DNA"/>
</dbReference>
<reference evidence="4 5" key="1">
    <citation type="submission" date="2018-12" db="EMBL/GenBank/DDBJ databases">
        <authorList>
            <person name="Yang Y."/>
        </authorList>
    </citation>
    <scope>NUCLEOTIDE SEQUENCE [LARGE SCALE GENOMIC DNA]</scope>
    <source>
        <strain evidence="4 5">L-25-5w-1</strain>
    </source>
</reference>
<dbReference type="InterPro" id="IPR049382">
    <property type="entry name" value="FGGY_C_2"/>
</dbReference>
<evidence type="ECO:0000256" key="1">
    <source>
        <dbReference type="SAM" id="MobiDB-lite"/>
    </source>
</evidence>
<dbReference type="CDD" id="cd07772">
    <property type="entry name" value="ASKHA_NBD_FGGY_NaCK-like"/>
    <property type="match status" value="1"/>
</dbReference>
<evidence type="ECO:0000259" key="3">
    <source>
        <dbReference type="Pfam" id="PF21546"/>
    </source>
</evidence>
<dbReference type="InterPro" id="IPR043129">
    <property type="entry name" value="ATPase_NBD"/>
</dbReference>
<dbReference type="Proteomes" id="UP000277007">
    <property type="component" value="Unassembled WGS sequence"/>
</dbReference>
<evidence type="ECO:0000313" key="4">
    <source>
        <dbReference type="EMBL" id="RTR18867.1"/>
    </source>
</evidence>
<protein>
    <submittedName>
        <fullName evidence="4">Carbohydrate kinase</fullName>
    </submittedName>
</protein>
<keyword evidence="5" id="KW-1185">Reference proteome</keyword>
<dbReference type="Pfam" id="PF21546">
    <property type="entry name" value="FGGY_C_2"/>
    <property type="match status" value="1"/>
</dbReference>
<evidence type="ECO:0000259" key="2">
    <source>
        <dbReference type="Pfam" id="PF00370"/>
    </source>
</evidence>
<dbReference type="GO" id="GO:0005975">
    <property type="term" value="P:carbohydrate metabolic process"/>
    <property type="evidence" value="ECO:0007669"/>
    <property type="project" value="InterPro"/>
</dbReference>
<dbReference type="InterPro" id="IPR018484">
    <property type="entry name" value="FGGY_N"/>
</dbReference>
<dbReference type="Gene3D" id="3.30.420.40">
    <property type="match status" value="2"/>
</dbReference>
<dbReference type="RefSeq" id="WP_126616693.1">
    <property type="nucleotide sequence ID" value="NZ_JBHUCY010000038.1"/>
</dbReference>
<organism evidence="4 5">
    <name type="scientific">Azospirillum griseum</name>
    <dbReference type="NCBI Taxonomy" id="2496639"/>
    <lineage>
        <taxon>Bacteria</taxon>
        <taxon>Pseudomonadati</taxon>
        <taxon>Pseudomonadota</taxon>
        <taxon>Alphaproteobacteria</taxon>
        <taxon>Rhodospirillales</taxon>
        <taxon>Azospirillaceae</taxon>
        <taxon>Azospirillum</taxon>
    </lineage>
</organism>
<comment type="caution">
    <text evidence="4">The sequence shown here is derived from an EMBL/GenBank/DDBJ whole genome shotgun (WGS) entry which is preliminary data.</text>
</comment>
<feature type="domain" description="Carbohydrate kinase FGGY C-terminal" evidence="3">
    <location>
        <begin position="255"/>
        <end position="420"/>
    </location>
</feature>
<evidence type="ECO:0000313" key="5">
    <source>
        <dbReference type="Proteomes" id="UP000277007"/>
    </source>
</evidence>
<dbReference type="SUPFAM" id="SSF53067">
    <property type="entry name" value="Actin-like ATPase domain"/>
    <property type="match status" value="2"/>
</dbReference>
<proteinExistence type="predicted"/>
<accession>A0A431VFD3</accession>
<gene>
    <name evidence="4" type="ORF">EJ903_14610</name>
</gene>
<feature type="compositionally biased region" description="Low complexity" evidence="1">
    <location>
        <begin position="401"/>
        <end position="422"/>
    </location>
</feature>
<feature type="domain" description="Carbohydrate kinase FGGY N-terminal" evidence="2">
    <location>
        <begin position="140"/>
        <end position="247"/>
    </location>
</feature>